<dbReference type="PROSITE" id="PS51257">
    <property type="entry name" value="PROKAR_LIPOPROTEIN"/>
    <property type="match status" value="1"/>
</dbReference>
<evidence type="ECO:0008006" key="4">
    <source>
        <dbReference type="Google" id="ProtNLM"/>
    </source>
</evidence>
<protein>
    <recommendedName>
        <fullName evidence="4">Lipoprotein</fullName>
    </recommendedName>
</protein>
<feature type="signal peptide" evidence="1">
    <location>
        <begin position="1"/>
        <end position="23"/>
    </location>
</feature>
<feature type="non-terminal residue" evidence="2">
    <location>
        <position position="118"/>
    </location>
</feature>
<dbReference type="EMBL" id="LS991949">
    <property type="protein sequence ID" value="SYV89622.1"/>
    <property type="molecule type" value="Genomic_DNA"/>
</dbReference>
<reference evidence="3" key="1">
    <citation type="submission" date="2018-06" db="EMBL/GenBank/DDBJ databases">
        <authorList>
            <consortium name="Pathogen Informatics"/>
        </authorList>
    </citation>
    <scope>NUCLEOTIDE SEQUENCE [LARGE SCALE GENOMIC DNA]</scope>
    <source>
        <strain evidence="3">NCTC10135</strain>
    </source>
</reference>
<evidence type="ECO:0000313" key="3">
    <source>
        <dbReference type="Proteomes" id="UP000259864"/>
    </source>
</evidence>
<dbReference type="AlphaFoldDB" id="A0A3B0NXU6"/>
<evidence type="ECO:0000313" key="2">
    <source>
        <dbReference type="EMBL" id="SYV89622.1"/>
    </source>
</evidence>
<proteinExistence type="predicted"/>
<dbReference type="STRING" id="1188234.MALK_2810"/>
<keyword evidence="1" id="KW-0732">Signal</keyword>
<sequence length="118" mass="13455">MKKKTIITTALLSSLLPITSVISISCNNPNSNSKNETSGFQVNFLKEPASKNQIIQQLLDTYLSIFYESDLKDISANDNDEKILKAIEDKNSKLYADLYDIFKQYAAKKLEENPQIFW</sequence>
<organism evidence="2 3">
    <name type="scientific">Metamycoplasma alkalescens</name>
    <dbReference type="NCBI Taxonomy" id="45363"/>
    <lineage>
        <taxon>Bacteria</taxon>
        <taxon>Bacillati</taxon>
        <taxon>Mycoplasmatota</taxon>
        <taxon>Mycoplasmoidales</taxon>
        <taxon>Metamycoplasmataceae</taxon>
        <taxon>Metamycoplasma</taxon>
    </lineage>
</organism>
<dbReference type="KEGG" id="mala:NCTC10135_00112"/>
<gene>
    <name evidence="2" type="ORF">NCTC10135_00112</name>
</gene>
<feature type="chain" id="PRO_5017320152" description="Lipoprotein" evidence="1">
    <location>
        <begin position="24"/>
        <end position="118"/>
    </location>
</feature>
<evidence type="ECO:0000256" key="1">
    <source>
        <dbReference type="SAM" id="SignalP"/>
    </source>
</evidence>
<accession>A0A3B0NXU6</accession>
<dbReference type="Proteomes" id="UP000259864">
    <property type="component" value="Chromosome 1"/>
</dbReference>
<name>A0A3B0NXU6_9BACT</name>